<keyword evidence="3" id="KW-0653">Protein transport</keyword>
<evidence type="ECO:0000256" key="5">
    <source>
        <dbReference type="ARBA" id="ARBA00023132"/>
    </source>
</evidence>
<keyword evidence="3" id="KW-0813">Transport</keyword>
<proteinExistence type="predicted"/>
<feature type="transmembrane region" description="Helical" evidence="8">
    <location>
        <begin position="263"/>
        <end position="287"/>
    </location>
</feature>
<dbReference type="Proteomes" id="UP000001819">
    <property type="component" value="Chromosome 4"/>
</dbReference>
<keyword evidence="5" id="KW-0509">mRNA transport</keyword>
<keyword evidence="4" id="KW-0811">Translocation</keyword>
<keyword evidence="5" id="KW-0906">Nuclear pore complex</keyword>
<evidence type="ECO:0000256" key="2">
    <source>
        <dbReference type="ARBA" id="ARBA00016439"/>
    </source>
</evidence>
<keyword evidence="8" id="KW-0472">Membrane</keyword>
<sequence length="322" mass="37542">MEIPVCIVSLILIQKGNSSAPLQSIDESMDVYSHSNENVCTTTEDDSWRNSWKKQRNSSCDSGFGTDTEDWRKELTGCVPGWPTTWQRVPESSMAQERHQMKKVWPAHVIEAELVAQSMLYPRKPQSPVSSYSAFDAIPFQWVEITGFPWDATEQILKAFHSVGTILKKRPIRHGIQLQYAFTVEACRALDFNFVTICSYKVRVNRLLDDPEERGRHRGMPLYSYCWQNPQYPKFCFSERLRCYQQQTNRNCRPYKDAYQGSRLWGCVAYCFTILICFLFYCLGYLWRSFDNYMSRKAVRNDTHPGAGYHCELVNNSVQYIK</sequence>
<dbReference type="InterPro" id="IPR035979">
    <property type="entry name" value="RBD_domain_sf"/>
</dbReference>
<dbReference type="GO" id="GO:0005643">
    <property type="term" value="C:nuclear pore"/>
    <property type="evidence" value="ECO:0007669"/>
    <property type="project" value="UniProtKB-SubCell"/>
</dbReference>
<gene>
    <name evidence="11" type="primary">LOC6902852</name>
</gene>
<evidence type="ECO:0000259" key="9">
    <source>
        <dbReference type="Pfam" id="PF05172"/>
    </source>
</evidence>
<evidence type="ECO:0000256" key="8">
    <source>
        <dbReference type="SAM" id="Phobius"/>
    </source>
</evidence>
<keyword evidence="8" id="KW-0812">Transmembrane</keyword>
<accession>A0A6I8V865</accession>
<evidence type="ECO:0000256" key="6">
    <source>
        <dbReference type="ARBA" id="ARBA00029997"/>
    </source>
</evidence>
<comment type="subcellular location">
    <subcellularLocation>
        <location evidence="1">Nucleus</location>
        <location evidence="1">Nuclear pore complex</location>
    </subcellularLocation>
</comment>
<reference evidence="11" key="1">
    <citation type="submission" date="2025-08" db="UniProtKB">
        <authorList>
            <consortium name="RefSeq"/>
        </authorList>
    </citation>
    <scope>IDENTIFICATION</scope>
    <source>
        <strain evidence="11">MV-25-SWS-2005</strain>
        <tissue evidence="11">Whole body</tissue>
    </source>
</reference>
<dbReference type="Gene3D" id="3.30.70.330">
    <property type="match status" value="1"/>
</dbReference>
<protein>
    <recommendedName>
        <fullName evidence="2">Nucleoporin NUP35</fullName>
    </recommendedName>
    <alternativeName>
        <fullName evidence="7">35 kDa nucleoporin</fullName>
    </alternativeName>
    <alternativeName>
        <fullName evidence="6">Nucleoporin NUP53</fullName>
    </alternativeName>
</protein>
<dbReference type="AlphaFoldDB" id="A0A6I8V865"/>
<dbReference type="InterPro" id="IPR012677">
    <property type="entry name" value="Nucleotide-bd_a/b_plait_sf"/>
</dbReference>
<dbReference type="RefSeq" id="XP_015035876.2">
    <property type="nucleotide sequence ID" value="XM_015180390.2"/>
</dbReference>
<evidence type="ECO:0000313" key="11">
    <source>
        <dbReference type="RefSeq" id="XP_015035876.2"/>
    </source>
</evidence>
<name>A0A6I8V865_DROPS</name>
<keyword evidence="5" id="KW-0539">Nucleus</keyword>
<evidence type="ECO:0000256" key="3">
    <source>
        <dbReference type="ARBA" id="ARBA00022927"/>
    </source>
</evidence>
<dbReference type="Pfam" id="PF05172">
    <property type="entry name" value="RRM_Nup35"/>
    <property type="match status" value="1"/>
</dbReference>
<keyword evidence="8" id="KW-1133">Transmembrane helix</keyword>
<organism evidence="10 11">
    <name type="scientific">Drosophila pseudoobscura pseudoobscura</name>
    <name type="common">Fruit fly</name>
    <dbReference type="NCBI Taxonomy" id="46245"/>
    <lineage>
        <taxon>Eukaryota</taxon>
        <taxon>Metazoa</taxon>
        <taxon>Ecdysozoa</taxon>
        <taxon>Arthropoda</taxon>
        <taxon>Hexapoda</taxon>
        <taxon>Insecta</taxon>
        <taxon>Pterygota</taxon>
        <taxon>Neoptera</taxon>
        <taxon>Endopterygota</taxon>
        <taxon>Diptera</taxon>
        <taxon>Brachycera</taxon>
        <taxon>Muscomorpha</taxon>
        <taxon>Ephydroidea</taxon>
        <taxon>Drosophilidae</taxon>
        <taxon>Drosophila</taxon>
        <taxon>Sophophora</taxon>
    </lineage>
</organism>
<keyword evidence="10" id="KW-1185">Reference proteome</keyword>
<dbReference type="InterPro" id="IPR007846">
    <property type="entry name" value="RRM_NUP35_dom"/>
</dbReference>
<dbReference type="SUPFAM" id="SSF54928">
    <property type="entry name" value="RNA-binding domain, RBD"/>
    <property type="match status" value="1"/>
</dbReference>
<evidence type="ECO:0000256" key="7">
    <source>
        <dbReference type="ARBA" id="ARBA00030250"/>
    </source>
</evidence>
<evidence type="ECO:0000256" key="1">
    <source>
        <dbReference type="ARBA" id="ARBA00004567"/>
    </source>
</evidence>
<evidence type="ECO:0000256" key="4">
    <source>
        <dbReference type="ARBA" id="ARBA00023010"/>
    </source>
</evidence>
<dbReference type="GO" id="GO:0015031">
    <property type="term" value="P:protein transport"/>
    <property type="evidence" value="ECO:0007669"/>
    <property type="project" value="UniProtKB-KW"/>
</dbReference>
<feature type="domain" description="RRM Nup35-type" evidence="9">
    <location>
        <begin position="141"/>
        <end position="193"/>
    </location>
</feature>
<dbReference type="GO" id="GO:0003676">
    <property type="term" value="F:nucleic acid binding"/>
    <property type="evidence" value="ECO:0007669"/>
    <property type="project" value="InterPro"/>
</dbReference>
<evidence type="ECO:0000313" key="10">
    <source>
        <dbReference type="Proteomes" id="UP000001819"/>
    </source>
</evidence>